<dbReference type="SUPFAM" id="SSF51735">
    <property type="entry name" value="NAD(P)-binding Rossmann-fold domains"/>
    <property type="match status" value="1"/>
</dbReference>
<comment type="caution">
    <text evidence="5">The sequence shown here is derived from an EMBL/GenBank/DDBJ whole genome shotgun (WGS) entry which is preliminary data.</text>
</comment>
<evidence type="ECO:0000256" key="4">
    <source>
        <dbReference type="SAM" id="MobiDB-lite"/>
    </source>
</evidence>
<dbReference type="InterPro" id="IPR036291">
    <property type="entry name" value="NAD(P)-bd_dom_sf"/>
</dbReference>
<dbReference type="Gene3D" id="3.40.50.720">
    <property type="entry name" value="NAD(P)-binding Rossmann-like Domain"/>
    <property type="match status" value="1"/>
</dbReference>
<dbReference type="PRINTS" id="PR00081">
    <property type="entry name" value="GDHRDH"/>
</dbReference>
<keyword evidence="3" id="KW-0560">Oxidoreductase</keyword>
<gene>
    <name evidence="5" type="ORF">FANTH_1058</name>
</gene>
<evidence type="ECO:0000256" key="3">
    <source>
        <dbReference type="ARBA" id="ARBA00023002"/>
    </source>
</evidence>
<organism evidence="5 6">
    <name type="scientific">Fusarium anthophilum</name>
    <dbReference type="NCBI Taxonomy" id="48485"/>
    <lineage>
        <taxon>Eukaryota</taxon>
        <taxon>Fungi</taxon>
        <taxon>Dikarya</taxon>
        <taxon>Ascomycota</taxon>
        <taxon>Pezizomycotina</taxon>
        <taxon>Sordariomycetes</taxon>
        <taxon>Hypocreomycetidae</taxon>
        <taxon>Hypocreales</taxon>
        <taxon>Nectriaceae</taxon>
        <taxon>Fusarium</taxon>
        <taxon>Fusarium fujikuroi species complex</taxon>
    </lineage>
</organism>
<dbReference type="PANTHER" id="PTHR24320:SF282">
    <property type="entry name" value="WW DOMAIN-CONTAINING OXIDOREDUCTASE"/>
    <property type="match status" value="1"/>
</dbReference>
<name>A0A8H4ZXV3_9HYPO</name>
<dbReference type="EMBL" id="JABEVY010000026">
    <property type="protein sequence ID" value="KAF5254176.1"/>
    <property type="molecule type" value="Genomic_DNA"/>
</dbReference>
<sequence>MTFHPDSLPDLTGRVYIVTGGNSGMGLYTVSHLARHGAHVYMCSRSRDKGNKAIAEIHKDHPTTKIDLLQIDLMDLASVVAAAKHFLSLETSLHGLINNAGIMATPFDTTKDGHEAQWETNYLSHWVFTEHLIPVMLKTSKSSPPGTVRIVNLSSSGHLMAPKNGINFEDTSLKDASVWERYGQSKLANILHAKTLHNKYGPASGNGEGEIWTTSVHPGLVETNLSSSVDSAETGSLRLVSLLRCMKLMWTADRGSWNSLYCAASPDMKPEQSGEYLEIYHRLFEPWWQNSAAKDEELAEKLDQWTRETMGKEGFHWRQPEFPGRTEFPTHTSLKNRYKTHDITIISHRGRDGDLNYAKDEEALRTEPIPHLERFANAFGYTEWYTQVVDGHLASWPLEDPHEEMETGVETSTLLANDAAGTGKVDETTEPPKPEHEANSTTDINENIRHFNLCYAAIDPTTNSIGSG</sequence>
<dbReference type="AlphaFoldDB" id="A0A8H4ZXV3"/>
<evidence type="ECO:0000256" key="1">
    <source>
        <dbReference type="ARBA" id="ARBA00006484"/>
    </source>
</evidence>
<evidence type="ECO:0008006" key="7">
    <source>
        <dbReference type="Google" id="ProtNLM"/>
    </source>
</evidence>
<dbReference type="Pfam" id="PF00106">
    <property type="entry name" value="adh_short"/>
    <property type="match status" value="1"/>
</dbReference>
<accession>A0A8H4ZXV3</accession>
<dbReference type="PANTHER" id="PTHR24320">
    <property type="entry name" value="RETINOL DEHYDROGENASE"/>
    <property type="match status" value="1"/>
</dbReference>
<dbReference type="Proteomes" id="UP000573603">
    <property type="component" value="Unassembled WGS sequence"/>
</dbReference>
<comment type="similarity">
    <text evidence="1">Belongs to the short-chain dehydrogenases/reductases (SDR) family.</text>
</comment>
<keyword evidence="2" id="KW-0521">NADP</keyword>
<dbReference type="InterPro" id="IPR002347">
    <property type="entry name" value="SDR_fam"/>
</dbReference>
<protein>
    <recommendedName>
        <fullName evidence="7">Reductase</fullName>
    </recommendedName>
</protein>
<reference evidence="5 6" key="1">
    <citation type="journal article" date="2020" name="BMC Genomics">
        <title>Correction to: Identification and distribution of gene clusters required for synthesis of sphingolipid metabolism inhibitors in diverse species of the filamentous fungus Fusarium.</title>
        <authorList>
            <person name="Kim H.S."/>
            <person name="Lohmar J.M."/>
            <person name="Busman M."/>
            <person name="Brown D.W."/>
            <person name="Naumann T.A."/>
            <person name="Divon H.H."/>
            <person name="Lysoe E."/>
            <person name="Uhlig S."/>
            <person name="Proctor R.H."/>
        </authorList>
    </citation>
    <scope>NUCLEOTIDE SEQUENCE [LARGE SCALE GENOMIC DNA]</scope>
    <source>
        <strain evidence="5 6">NRRL 25214</strain>
    </source>
</reference>
<proteinExistence type="inferred from homology"/>
<keyword evidence="6" id="KW-1185">Reference proteome</keyword>
<evidence type="ECO:0000313" key="5">
    <source>
        <dbReference type="EMBL" id="KAF5254176.1"/>
    </source>
</evidence>
<evidence type="ECO:0000313" key="6">
    <source>
        <dbReference type="Proteomes" id="UP000573603"/>
    </source>
</evidence>
<feature type="region of interest" description="Disordered" evidence="4">
    <location>
        <begin position="417"/>
        <end position="444"/>
    </location>
</feature>
<evidence type="ECO:0000256" key="2">
    <source>
        <dbReference type="ARBA" id="ARBA00022857"/>
    </source>
</evidence>
<dbReference type="GO" id="GO:0016491">
    <property type="term" value="F:oxidoreductase activity"/>
    <property type="evidence" value="ECO:0007669"/>
    <property type="project" value="UniProtKB-KW"/>
</dbReference>
<feature type="compositionally biased region" description="Basic and acidic residues" evidence="4">
    <location>
        <begin position="424"/>
        <end position="438"/>
    </location>
</feature>